<dbReference type="Pfam" id="PF00856">
    <property type="entry name" value="SET"/>
    <property type="match status" value="1"/>
</dbReference>
<evidence type="ECO:0000313" key="2">
    <source>
        <dbReference type="EMBL" id="MBH8561835.1"/>
    </source>
</evidence>
<dbReference type="Proteomes" id="UP000632766">
    <property type="component" value="Unassembled WGS sequence"/>
</dbReference>
<evidence type="ECO:0000313" key="3">
    <source>
        <dbReference type="Proteomes" id="UP000632766"/>
    </source>
</evidence>
<gene>
    <name evidence="2" type="ORF">I8748_06535</name>
</gene>
<dbReference type="PROSITE" id="PS50280">
    <property type="entry name" value="SET"/>
    <property type="match status" value="1"/>
</dbReference>
<dbReference type="RefSeq" id="WP_198123823.1">
    <property type="nucleotide sequence ID" value="NZ_JAECZC010000007.1"/>
</dbReference>
<dbReference type="CDD" id="cd08161">
    <property type="entry name" value="SET"/>
    <property type="match status" value="1"/>
</dbReference>
<dbReference type="AlphaFoldDB" id="A0A8J7L773"/>
<dbReference type="EMBL" id="JAECZC010000007">
    <property type="protein sequence ID" value="MBH8561835.1"/>
    <property type="molecule type" value="Genomic_DNA"/>
</dbReference>
<evidence type="ECO:0000259" key="1">
    <source>
        <dbReference type="PROSITE" id="PS50280"/>
    </source>
</evidence>
<accession>A0A8J7L773</accession>
<name>A0A8J7L773_9NOST</name>
<keyword evidence="3" id="KW-1185">Reference proteome</keyword>
<organism evidence="2 3">
    <name type="scientific">Amazonocrinis nigriterrae CENA67</name>
    <dbReference type="NCBI Taxonomy" id="2794033"/>
    <lineage>
        <taxon>Bacteria</taxon>
        <taxon>Bacillati</taxon>
        <taxon>Cyanobacteriota</taxon>
        <taxon>Cyanophyceae</taxon>
        <taxon>Nostocales</taxon>
        <taxon>Nostocaceae</taxon>
        <taxon>Amazonocrinis</taxon>
        <taxon>Amazonocrinis nigriterrae</taxon>
    </lineage>
</organism>
<sequence length="182" mass="20705">MLCIKTEVKESNIPNAGKGLFSLDFIHKGSIIFIPATIFTINKLVLEEEYQEELSKANELPLNTGMRWGSHYFLHSCETNNNTVYIDNTDYINHASNPNLLSCLGLFFALNDINYGDELTLDYRYTGIEKEVEFLTSNQERIIGFSAKEALLQSAQKLISILNEVEDIHCFDLPSQLIKFLS</sequence>
<comment type="caution">
    <text evidence="2">The sequence shown here is derived from an EMBL/GenBank/DDBJ whole genome shotgun (WGS) entry which is preliminary data.</text>
</comment>
<reference evidence="2 3" key="1">
    <citation type="journal article" date="2021" name="Int. J. Syst. Evol. Microbiol.">
        <title>Amazonocrinis nigriterrae gen. nov., sp. nov., Atlanticothrix silvestris gen. nov., sp. nov. and Dendronalium phyllosphericum gen. nov., sp. nov., nostocacean cyanobacteria from Brazilian environments.</title>
        <authorList>
            <person name="Alvarenga D.O."/>
            <person name="Andreote A.P.D."/>
            <person name="Branco L.H.Z."/>
            <person name="Delbaje E."/>
            <person name="Cruz R.B."/>
            <person name="Varani A.M."/>
            <person name="Fiore M.F."/>
        </authorList>
    </citation>
    <scope>NUCLEOTIDE SEQUENCE [LARGE SCALE GENOMIC DNA]</scope>
    <source>
        <strain evidence="2 3">CENA67</strain>
    </source>
</reference>
<proteinExistence type="predicted"/>
<dbReference type="InterPro" id="IPR001214">
    <property type="entry name" value="SET_dom"/>
</dbReference>
<dbReference type="SMART" id="SM00317">
    <property type="entry name" value="SET"/>
    <property type="match status" value="1"/>
</dbReference>
<dbReference type="Gene3D" id="2.170.270.10">
    <property type="entry name" value="SET domain"/>
    <property type="match status" value="1"/>
</dbReference>
<feature type="domain" description="SET" evidence="1">
    <location>
        <begin position="4"/>
        <end position="124"/>
    </location>
</feature>
<dbReference type="InterPro" id="IPR046341">
    <property type="entry name" value="SET_dom_sf"/>
</dbReference>
<protein>
    <submittedName>
        <fullName evidence="2">SET domain-containing protein</fullName>
    </submittedName>
</protein>
<dbReference type="SUPFAM" id="SSF82199">
    <property type="entry name" value="SET domain"/>
    <property type="match status" value="1"/>
</dbReference>